<accession>A0A2I2GE71</accession>
<evidence type="ECO:0000313" key="2">
    <source>
        <dbReference type="Proteomes" id="UP000234275"/>
    </source>
</evidence>
<reference evidence="1 2" key="1">
    <citation type="submission" date="2016-12" db="EMBL/GenBank/DDBJ databases">
        <title>The genomes of Aspergillus section Nigri reveals drivers in fungal speciation.</title>
        <authorList>
            <consortium name="DOE Joint Genome Institute"/>
            <person name="Vesth T.C."/>
            <person name="Nybo J."/>
            <person name="Theobald S."/>
            <person name="Brandl J."/>
            <person name="Frisvad J.C."/>
            <person name="Nielsen K.F."/>
            <person name="Lyhne E.K."/>
            <person name="Kogle M.E."/>
            <person name="Kuo A."/>
            <person name="Riley R."/>
            <person name="Clum A."/>
            <person name="Nolan M."/>
            <person name="Lipzen A."/>
            <person name="Salamov A."/>
            <person name="Henrissat B."/>
            <person name="Wiebenga A."/>
            <person name="De Vries R.P."/>
            <person name="Grigoriev I.V."/>
            <person name="Mortensen U.H."/>
            <person name="Andersen M.R."/>
            <person name="Baker S.E."/>
        </authorList>
    </citation>
    <scope>NUCLEOTIDE SEQUENCE [LARGE SCALE GENOMIC DNA]</scope>
    <source>
        <strain evidence="1 2">IBT 23096</strain>
    </source>
</reference>
<dbReference type="GeneID" id="36554349"/>
<dbReference type="VEuPathDB" id="FungiDB:P170DRAFT_406883"/>
<name>A0A2I2GE71_9EURO</name>
<organism evidence="1 2">
    <name type="scientific">Aspergillus steynii IBT 23096</name>
    <dbReference type="NCBI Taxonomy" id="1392250"/>
    <lineage>
        <taxon>Eukaryota</taxon>
        <taxon>Fungi</taxon>
        <taxon>Dikarya</taxon>
        <taxon>Ascomycota</taxon>
        <taxon>Pezizomycotina</taxon>
        <taxon>Eurotiomycetes</taxon>
        <taxon>Eurotiomycetidae</taxon>
        <taxon>Eurotiales</taxon>
        <taxon>Aspergillaceae</taxon>
        <taxon>Aspergillus</taxon>
        <taxon>Aspergillus subgen. Circumdati</taxon>
    </lineage>
</organism>
<gene>
    <name evidence="1" type="ORF">P170DRAFT_406883</name>
</gene>
<sequence>MAALTKRPWFKGIKKQFYDEEDCLLATRGQKIPQGLALTINQLCVVRGIRYHPGFATELYGVRPQFTRALNARSIMSNAIPEMTEPEDFPYCIWYPETATEATYRELVARYPQMKYLVGRACAVAGYYKLFKELDLLPESHIAEEARDNKQWAIFDDIMAENVRFNAMDDYTRTVYEKPVVGYMNGDTAVRSYLEVKTKFKKPADERNFEAGRRSSYFDITEDDRPEHDGLRIDMAINARFIMNNDLSRITPECRSLPYCIWYPAIPKQSTCRELVRRAPSMKPSISMVCILADYSDLWDQIDPDPDTNLMEAARECHNPKYLSDLESKVGERGCTDYAFDMFCTSVPRVRMFEPSQTSVLPDIRGIVPDDDGVPYNGYQVGMAHVELFVTVSDDFKSGNGTDLNRYYDSLAPNTN</sequence>
<dbReference type="STRING" id="1392250.A0A2I2GE71"/>
<protein>
    <submittedName>
        <fullName evidence="1">Uncharacterized protein</fullName>
    </submittedName>
</protein>
<dbReference type="OrthoDB" id="4360026at2759"/>
<comment type="caution">
    <text evidence="1">The sequence shown here is derived from an EMBL/GenBank/DDBJ whole genome shotgun (WGS) entry which is preliminary data.</text>
</comment>
<dbReference type="Proteomes" id="UP000234275">
    <property type="component" value="Unassembled WGS sequence"/>
</dbReference>
<proteinExistence type="predicted"/>
<keyword evidence="2" id="KW-1185">Reference proteome</keyword>
<dbReference type="RefSeq" id="XP_024706486.1">
    <property type="nucleotide sequence ID" value="XM_024846650.1"/>
</dbReference>
<evidence type="ECO:0000313" key="1">
    <source>
        <dbReference type="EMBL" id="PLB51184.1"/>
    </source>
</evidence>
<dbReference type="EMBL" id="MSFO01000003">
    <property type="protein sequence ID" value="PLB51184.1"/>
    <property type="molecule type" value="Genomic_DNA"/>
</dbReference>
<dbReference type="AlphaFoldDB" id="A0A2I2GE71"/>